<evidence type="ECO:0000313" key="2">
    <source>
        <dbReference type="Proteomes" id="UP000265566"/>
    </source>
</evidence>
<reference evidence="2" key="1">
    <citation type="journal article" date="2018" name="Nat. Plants">
        <title>Whole-genome landscape of Medicago truncatula symbiotic genes.</title>
        <authorList>
            <person name="Pecrix Y."/>
            <person name="Staton S.E."/>
            <person name="Sallet E."/>
            <person name="Lelandais-Briere C."/>
            <person name="Moreau S."/>
            <person name="Carrere S."/>
            <person name="Blein T."/>
            <person name="Jardinaud M.F."/>
            <person name="Latrasse D."/>
            <person name="Zouine M."/>
            <person name="Zahm M."/>
            <person name="Kreplak J."/>
            <person name="Mayjonade B."/>
            <person name="Satge C."/>
            <person name="Perez M."/>
            <person name="Cauet S."/>
            <person name="Marande W."/>
            <person name="Chantry-Darmon C."/>
            <person name="Lopez-Roques C."/>
            <person name="Bouchez O."/>
            <person name="Berard A."/>
            <person name="Debelle F."/>
            <person name="Munos S."/>
            <person name="Bendahmane A."/>
            <person name="Berges H."/>
            <person name="Niebel A."/>
            <person name="Buitink J."/>
            <person name="Frugier F."/>
            <person name="Benhamed M."/>
            <person name="Crespi M."/>
            <person name="Gouzy J."/>
            <person name="Gamas P."/>
        </authorList>
    </citation>
    <scope>NUCLEOTIDE SEQUENCE [LARGE SCALE GENOMIC DNA]</scope>
    <source>
        <strain evidence="2">cv. Jemalong A17</strain>
    </source>
</reference>
<evidence type="ECO:0000313" key="1">
    <source>
        <dbReference type="EMBL" id="RHN59789.1"/>
    </source>
</evidence>
<gene>
    <name evidence="1" type="ORF">MtrunA17_Chr4g0018051</name>
</gene>
<dbReference type="EMBL" id="PSQE01000004">
    <property type="protein sequence ID" value="RHN59789.1"/>
    <property type="molecule type" value="Genomic_DNA"/>
</dbReference>
<name>A0A396I2F0_MEDTR</name>
<protein>
    <submittedName>
        <fullName evidence="1">Uncharacterized protein</fullName>
    </submittedName>
</protein>
<accession>A0A396I2F0</accession>
<sequence>MKKGKEVMHRHQDIYIETRTRKDESIVNEKAARMIVSILQFWNIK</sequence>
<dbReference type="Proteomes" id="UP000265566">
    <property type="component" value="Chromosome 4"/>
</dbReference>
<dbReference type="Gramene" id="rna21941">
    <property type="protein sequence ID" value="RHN59789.1"/>
    <property type="gene ID" value="gene21941"/>
</dbReference>
<dbReference type="AlphaFoldDB" id="A0A396I2F0"/>
<comment type="caution">
    <text evidence="1">The sequence shown here is derived from an EMBL/GenBank/DDBJ whole genome shotgun (WGS) entry which is preliminary data.</text>
</comment>
<organism evidence="1 2">
    <name type="scientific">Medicago truncatula</name>
    <name type="common">Barrel medic</name>
    <name type="synonym">Medicago tribuloides</name>
    <dbReference type="NCBI Taxonomy" id="3880"/>
    <lineage>
        <taxon>Eukaryota</taxon>
        <taxon>Viridiplantae</taxon>
        <taxon>Streptophyta</taxon>
        <taxon>Embryophyta</taxon>
        <taxon>Tracheophyta</taxon>
        <taxon>Spermatophyta</taxon>
        <taxon>Magnoliopsida</taxon>
        <taxon>eudicotyledons</taxon>
        <taxon>Gunneridae</taxon>
        <taxon>Pentapetalae</taxon>
        <taxon>rosids</taxon>
        <taxon>fabids</taxon>
        <taxon>Fabales</taxon>
        <taxon>Fabaceae</taxon>
        <taxon>Papilionoideae</taxon>
        <taxon>50 kb inversion clade</taxon>
        <taxon>NPAAA clade</taxon>
        <taxon>Hologalegina</taxon>
        <taxon>IRL clade</taxon>
        <taxon>Trifolieae</taxon>
        <taxon>Medicago</taxon>
    </lineage>
</organism>
<proteinExistence type="predicted"/>